<dbReference type="InterPro" id="IPR018042">
    <property type="entry name" value="Aspartate_kinase_CS"/>
</dbReference>
<dbReference type="UniPathway" id="UPA00050">
    <property type="reaction ID" value="UER00461"/>
</dbReference>
<keyword evidence="5 10" id="KW-0547">Nucleotide-binding</keyword>
<keyword evidence="8" id="KW-0220">Diaminopimelate biosynthesis</keyword>
<keyword evidence="4 11" id="KW-0808">Transferase</keyword>
<feature type="binding site" evidence="10">
    <location>
        <position position="113"/>
    </location>
    <ligand>
        <name>substrate</name>
    </ligand>
</feature>
<reference evidence="15 16" key="1">
    <citation type="journal article" date="2015" name="Genome Announc.">
        <title>Genome Sequence of Lactobacillus curieae CCTCC M 2011381T, a Novel Producer of Gamma-aminobutyric Acid.</title>
        <authorList>
            <person name="Wang Y."/>
            <person name="Wang Y."/>
            <person name="Lang C."/>
            <person name="Wei D."/>
            <person name="Xu P."/>
            <person name="Xie J."/>
        </authorList>
    </citation>
    <scope>NUCLEOTIDE SEQUENCE [LARGE SCALE GENOMIC DNA]</scope>
    <source>
        <strain evidence="15 16">CCTCC M 2011381</strain>
    </source>
</reference>
<evidence type="ECO:0000256" key="3">
    <source>
        <dbReference type="ARBA" id="ARBA00010122"/>
    </source>
</evidence>
<dbReference type="InterPro" id="IPR054352">
    <property type="entry name" value="ACT_Aspartokinase"/>
</dbReference>
<dbReference type="Gene3D" id="3.40.1160.10">
    <property type="entry name" value="Acetylglutamate kinase-like"/>
    <property type="match status" value="1"/>
</dbReference>
<evidence type="ECO:0000256" key="5">
    <source>
        <dbReference type="ARBA" id="ARBA00022741"/>
    </source>
</evidence>
<dbReference type="Pfam" id="PF00696">
    <property type="entry name" value="AA_kinase"/>
    <property type="match status" value="1"/>
</dbReference>
<name>A0A1S6QHV4_9LACO</name>
<dbReference type="Pfam" id="PF22468">
    <property type="entry name" value="ACT_9"/>
    <property type="match status" value="1"/>
</dbReference>
<dbReference type="PROSITE" id="PS00324">
    <property type="entry name" value="ASPARTOKINASE"/>
    <property type="match status" value="1"/>
</dbReference>
<dbReference type="OrthoDB" id="9799110at2"/>
<dbReference type="NCBIfam" id="NF006540">
    <property type="entry name" value="PRK09034.1"/>
    <property type="match status" value="1"/>
</dbReference>
<dbReference type="InterPro" id="IPR005260">
    <property type="entry name" value="Asp_kin_monofn"/>
</dbReference>
<dbReference type="SUPFAM" id="SSF55021">
    <property type="entry name" value="ACT-like"/>
    <property type="match status" value="2"/>
</dbReference>
<feature type="binding site" evidence="10">
    <location>
        <begin position="5"/>
        <end position="8"/>
    </location>
    <ligand>
        <name>ATP</name>
        <dbReference type="ChEBI" id="CHEBI:30616"/>
    </ligand>
</feature>
<dbReference type="InterPro" id="IPR045865">
    <property type="entry name" value="ACT-like_dom_sf"/>
</dbReference>
<dbReference type="GO" id="GO:0009089">
    <property type="term" value="P:lysine biosynthetic process via diaminopimelate"/>
    <property type="evidence" value="ECO:0007669"/>
    <property type="project" value="UniProtKB-UniPathway"/>
</dbReference>
<comment type="pathway">
    <text evidence="2 12">Amino-acid biosynthesis; L-lysine biosynthesis via DAP pathway; (S)-tetrahydrodipicolinate from L-aspartate: step 1/4.</text>
</comment>
<dbReference type="KEGG" id="lcu:PL11_004285"/>
<dbReference type="SUPFAM" id="SSF53633">
    <property type="entry name" value="Carbamate kinase-like"/>
    <property type="match status" value="1"/>
</dbReference>
<feature type="domain" description="Aspartokinase ACT" evidence="14">
    <location>
        <begin position="371"/>
        <end position="428"/>
    </location>
</feature>
<evidence type="ECO:0000259" key="14">
    <source>
        <dbReference type="Pfam" id="PF22468"/>
    </source>
</evidence>
<evidence type="ECO:0000256" key="6">
    <source>
        <dbReference type="ARBA" id="ARBA00022777"/>
    </source>
</evidence>
<gene>
    <name evidence="15" type="ORF">PL11_004285</name>
</gene>
<dbReference type="InterPro" id="IPR001048">
    <property type="entry name" value="Asp/Glu/Uridylate_kinase"/>
</dbReference>
<dbReference type="GO" id="GO:0005829">
    <property type="term" value="C:cytosol"/>
    <property type="evidence" value="ECO:0007669"/>
    <property type="project" value="TreeGrafter"/>
</dbReference>
<evidence type="ECO:0000256" key="2">
    <source>
        <dbReference type="ARBA" id="ARBA00004766"/>
    </source>
</evidence>
<evidence type="ECO:0000313" key="15">
    <source>
        <dbReference type="EMBL" id="AQW21196.1"/>
    </source>
</evidence>
<comment type="similarity">
    <text evidence="3 11">Belongs to the aspartokinase family.</text>
</comment>
<comment type="catalytic activity">
    <reaction evidence="9 11">
        <text>L-aspartate + ATP = 4-phospho-L-aspartate + ADP</text>
        <dbReference type="Rhea" id="RHEA:23776"/>
        <dbReference type="ChEBI" id="CHEBI:29991"/>
        <dbReference type="ChEBI" id="CHEBI:30616"/>
        <dbReference type="ChEBI" id="CHEBI:57535"/>
        <dbReference type="ChEBI" id="CHEBI:456216"/>
        <dbReference type="EC" id="2.7.2.4"/>
    </reaction>
</comment>
<keyword evidence="6 11" id="KW-0418">Kinase</keyword>
<dbReference type="EMBL" id="CP018906">
    <property type="protein sequence ID" value="AQW21196.1"/>
    <property type="molecule type" value="Genomic_DNA"/>
</dbReference>
<dbReference type="PANTHER" id="PTHR21499">
    <property type="entry name" value="ASPARTATE KINASE"/>
    <property type="match status" value="1"/>
</dbReference>
<protein>
    <recommendedName>
        <fullName evidence="11">Aspartokinase</fullName>
        <ecNumber evidence="11">2.7.2.4</ecNumber>
    </recommendedName>
</protein>
<dbReference type="PANTHER" id="PTHR21499:SF67">
    <property type="entry name" value="ASPARTOKINASE 3"/>
    <property type="match status" value="1"/>
</dbReference>
<dbReference type="NCBIfam" id="TIGR00657">
    <property type="entry name" value="asp_kinases"/>
    <property type="match status" value="1"/>
</dbReference>
<dbReference type="Proteomes" id="UP000030361">
    <property type="component" value="Chromosome"/>
</dbReference>
<evidence type="ECO:0000256" key="12">
    <source>
        <dbReference type="RuleBase" id="RU004249"/>
    </source>
</evidence>
<keyword evidence="7 10" id="KW-0067">ATP-binding</keyword>
<dbReference type="UniPathway" id="UPA00034">
    <property type="reaction ID" value="UER00015"/>
</dbReference>
<dbReference type="PIRSF" id="PIRSF000726">
    <property type="entry name" value="Asp_kin"/>
    <property type="match status" value="1"/>
</dbReference>
<evidence type="ECO:0000313" key="16">
    <source>
        <dbReference type="Proteomes" id="UP000030361"/>
    </source>
</evidence>
<feature type="binding site" evidence="10">
    <location>
        <begin position="203"/>
        <end position="204"/>
    </location>
    <ligand>
        <name>ATP</name>
        <dbReference type="ChEBI" id="CHEBI:30616"/>
    </ligand>
</feature>
<dbReference type="InterPro" id="IPR001341">
    <property type="entry name" value="Asp_kinase"/>
</dbReference>
<comment type="pathway">
    <text evidence="12">Amino-acid biosynthesis; L-methionine biosynthesis via de novo pathway; L-homoserine from L-aspartate: step 1/3.</text>
</comment>
<dbReference type="GO" id="GO:0009090">
    <property type="term" value="P:homoserine biosynthetic process"/>
    <property type="evidence" value="ECO:0007669"/>
    <property type="project" value="TreeGrafter"/>
</dbReference>
<dbReference type="GO" id="GO:0019877">
    <property type="term" value="P:diaminopimelate biosynthetic process"/>
    <property type="evidence" value="ECO:0007669"/>
    <property type="project" value="UniProtKB-KW"/>
</dbReference>
<evidence type="ECO:0000256" key="7">
    <source>
        <dbReference type="ARBA" id="ARBA00022840"/>
    </source>
</evidence>
<evidence type="ECO:0000259" key="13">
    <source>
        <dbReference type="Pfam" id="PF00696"/>
    </source>
</evidence>
<dbReference type="Gene3D" id="3.30.2130.10">
    <property type="entry name" value="VC0802-like"/>
    <property type="match status" value="1"/>
</dbReference>
<evidence type="ECO:0000256" key="9">
    <source>
        <dbReference type="ARBA" id="ARBA00047872"/>
    </source>
</evidence>
<dbReference type="GO" id="GO:0009088">
    <property type="term" value="P:threonine biosynthetic process"/>
    <property type="evidence" value="ECO:0007669"/>
    <property type="project" value="UniProtKB-UniPathway"/>
</dbReference>
<evidence type="ECO:0000256" key="10">
    <source>
        <dbReference type="PIRSR" id="PIRSR000726-1"/>
    </source>
</evidence>
<dbReference type="eggNOG" id="COG0527">
    <property type="taxonomic scope" value="Bacteria"/>
</dbReference>
<dbReference type="EC" id="2.7.2.4" evidence="11"/>
<feature type="binding site" evidence="10">
    <location>
        <position position="214"/>
    </location>
    <ligand>
        <name>ATP</name>
        <dbReference type="ChEBI" id="CHEBI:30616"/>
    </ligand>
</feature>
<accession>A0A1S6QHV4</accession>
<keyword evidence="12" id="KW-0028">Amino-acid biosynthesis</keyword>
<organism evidence="15 16">
    <name type="scientific">Lentilactobacillus curieae</name>
    <dbReference type="NCBI Taxonomy" id="1138822"/>
    <lineage>
        <taxon>Bacteria</taxon>
        <taxon>Bacillati</taxon>
        <taxon>Bacillota</taxon>
        <taxon>Bacilli</taxon>
        <taxon>Lactobacillales</taxon>
        <taxon>Lactobacillaceae</taxon>
        <taxon>Lentilactobacillus</taxon>
    </lineage>
</organism>
<proteinExistence type="inferred from homology"/>
<feature type="binding site" evidence="10">
    <location>
        <position position="49"/>
    </location>
    <ligand>
        <name>substrate</name>
    </ligand>
</feature>
<dbReference type="RefSeq" id="WP_035166600.1">
    <property type="nucleotide sequence ID" value="NZ_CP018906.1"/>
</dbReference>
<dbReference type="AlphaFoldDB" id="A0A1S6QHV4"/>
<comment type="function">
    <text evidence="1">Catalyzes the phosphorylation of the beta-carboxyl group of aspartic acid with ATP to yield 4-phospho-L-aspartate, which is involved in the branched biosynthetic pathway leading to the biosynthesis of amino acids threonine, isoleucine and methionine.</text>
</comment>
<evidence type="ECO:0000256" key="8">
    <source>
        <dbReference type="ARBA" id="ARBA00022915"/>
    </source>
</evidence>
<comment type="pathway">
    <text evidence="12">Amino-acid biosynthesis; L-threonine biosynthesis; L-threonine from L-aspartate: step 1/5.</text>
</comment>
<evidence type="ECO:0000256" key="4">
    <source>
        <dbReference type="ARBA" id="ARBA00022679"/>
    </source>
</evidence>
<dbReference type="GO" id="GO:0005524">
    <property type="term" value="F:ATP binding"/>
    <property type="evidence" value="ECO:0007669"/>
    <property type="project" value="UniProtKB-KW"/>
</dbReference>
<dbReference type="GO" id="GO:0004072">
    <property type="term" value="F:aspartate kinase activity"/>
    <property type="evidence" value="ECO:0007669"/>
    <property type="project" value="UniProtKB-EC"/>
</dbReference>
<keyword evidence="16" id="KW-1185">Reference proteome</keyword>
<dbReference type="UniPathway" id="UPA00051">
    <property type="reaction ID" value="UER00462"/>
</dbReference>
<feature type="domain" description="Aspartate/glutamate/uridylate kinase" evidence="13">
    <location>
        <begin position="2"/>
        <end position="260"/>
    </location>
</feature>
<sequence length="444" mass="48724">MKVAKFGGSSVADAGQFKKVAKIVKSDPTRRIVVVSAAGKWQAQKIKVTDLLIDSFNANAKQEDFHQPFAIVRHRLVKIQSELGLTTKIEADLDEIEAKIPSATYDYVVSRGEYLTAKLMANYIGYSFIDAAKFITFRDGDVDLGASKRKLENEMLGSRFALVPGFYGADEAGNIKLMPRGGSDITGAIIANLVDADLYENWTDVSGVKVADPRIIDHSKKIDELTYSELQELSYMGISVFQEEAVEPVREKHIPIAILNTNAPSEGGTIVASSVISDKQQLVTGIAGKKNYVVISIKKHQLSRRMDILQSAIEVLSKFNVMPNFLPSGNDAVSFLIDFNQVEIDLDKIVSELKSKIDVDSVDLRKNIALVAAVSAKFSKHPAIAGKILEKLDKSDIDVHMVVQEGSDIKLVVGVDNDDYERTIRELYLNSSEVATSRISAVIA</sequence>
<evidence type="ECO:0000256" key="1">
    <source>
        <dbReference type="ARBA" id="ARBA00003121"/>
    </source>
</evidence>
<evidence type="ECO:0000256" key="11">
    <source>
        <dbReference type="RuleBase" id="RU003448"/>
    </source>
</evidence>
<dbReference type="InterPro" id="IPR036393">
    <property type="entry name" value="AceGlu_kinase-like_sf"/>
</dbReference>